<dbReference type="SUPFAM" id="SSF50729">
    <property type="entry name" value="PH domain-like"/>
    <property type="match status" value="1"/>
</dbReference>
<keyword evidence="2" id="KW-1185">Reference proteome</keyword>
<dbReference type="KEGG" id="hazt:108683012"/>
<feature type="compositionally biased region" description="Low complexity" evidence="1">
    <location>
        <begin position="17"/>
        <end position="34"/>
    </location>
</feature>
<evidence type="ECO:0000313" key="2">
    <source>
        <dbReference type="Proteomes" id="UP000694843"/>
    </source>
</evidence>
<dbReference type="Proteomes" id="UP000694843">
    <property type="component" value="Unplaced"/>
</dbReference>
<evidence type="ECO:0000256" key="1">
    <source>
        <dbReference type="SAM" id="MobiDB-lite"/>
    </source>
</evidence>
<organism evidence="2 3">
    <name type="scientific">Hyalella azteca</name>
    <name type="common">Amphipod</name>
    <dbReference type="NCBI Taxonomy" id="294128"/>
    <lineage>
        <taxon>Eukaryota</taxon>
        <taxon>Metazoa</taxon>
        <taxon>Ecdysozoa</taxon>
        <taxon>Arthropoda</taxon>
        <taxon>Crustacea</taxon>
        <taxon>Multicrustacea</taxon>
        <taxon>Malacostraca</taxon>
        <taxon>Eumalacostraca</taxon>
        <taxon>Peracarida</taxon>
        <taxon>Amphipoda</taxon>
        <taxon>Senticaudata</taxon>
        <taxon>Talitrida</taxon>
        <taxon>Talitroidea</taxon>
        <taxon>Hyalellidae</taxon>
        <taxon>Hyalella</taxon>
    </lineage>
</organism>
<dbReference type="GeneID" id="108683012"/>
<dbReference type="Gene3D" id="2.30.29.30">
    <property type="entry name" value="Pleckstrin-homology domain (PH domain)/Phosphotyrosine-binding domain (PTB)"/>
    <property type="match status" value="1"/>
</dbReference>
<dbReference type="OrthoDB" id="6352646at2759"/>
<dbReference type="InterPro" id="IPR011993">
    <property type="entry name" value="PH-like_dom_sf"/>
</dbReference>
<feature type="compositionally biased region" description="Basic and acidic residues" evidence="1">
    <location>
        <begin position="86"/>
        <end position="96"/>
    </location>
</feature>
<feature type="region of interest" description="Disordered" evidence="1">
    <location>
        <begin position="1"/>
        <end position="35"/>
    </location>
</feature>
<accession>A0A979FVH2</accession>
<evidence type="ECO:0000313" key="3">
    <source>
        <dbReference type="RefSeq" id="XP_047740527.1"/>
    </source>
</evidence>
<gene>
    <name evidence="3" type="primary">LOC108683012</name>
</gene>
<reference evidence="3" key="1">
    <citation type="submission" date="2025-08" db="UniProtKB">
        <authorList>
            <consortium name="RefSeq"/>
        </authorList>
    </citation>
    <scope>IDENTIFICATION</scope>
</reference>
<protein>
    <submittedName>
        <fullName evidence="3">Uncharacterized protein LOC108683012</fullName>
    </submittedName>
</protein>
<dbReference type="RefSeq" id="XP_047740527.1">
    <property type="nucleotide sequence ID" value="XM_047884571.1"/>
</dbReference>
<sequence length="351" mass="37459">MSGLERAGREGGYTRGTSSPLLPSPAHSSPTPASILGSATGQTFLSSMGQFLSSKLQSVSLGGAPAHLGGSGLPTYSLPKPTKPKPLQERDTRREIGGGGAISANAPIVFDLGPLQGLGSAPQTPSKTEGQAFDAAFLGSMPVNVATGPVTVISEVIRRVMSARAHHNLFSSTPVVLTVATPYLTVTGRQDLAEHPDSNCYRQRYKLTALTGWCTHRENPRLFGYVVRGVSSLQCWVYHVTPPRRLFGYVVRGVSSLQCWVYQCDDDASRVCRAITIADDPHARDKERSLILANIAQLEDDPHRGDDGVIHPTGDAAGGLDAEVLEELDALTDDQLAEMEAEIQEGGYVLE</sequence>
<proteinExistence type="predicted"/>
<dbReference type="AlphaFoldDB" id="A0A979FVH2"/>
<feature type="region of interest" description="Disordered" evidence="1">
    <location>
        <begin position="70"/>
        <end position="102"/>
    </location>
</feature>
<name>A0A979FVH2_HYAAZ</name>